<organism evidence="1 2">
    <name type="scientific">Belnapia mucosa</name>
    <dbReference type="NCBI Taxonomy" id="2804532"/>
    <lineage>
        <taxon>Bacteria</taxon>
        <taxon>Pseudomonadati</taxon>
        <taxon>Pseudomonadota</taxon>
        <taxon>Alphaproteobacteria</taxon>
        <taxon>Acetobacterales</taxon>
        <taxon>Roseomonadaceae</taxon>
        <taxon>Belnapia</taxon>
    </lineage>
</organism>
<accession>A0ABS1VBJ4</accession>
<dbReference type="EMBL" id="JAEUXJ010000024">
    <property type="protein sequence ID" value="MBL6459040.1"/>
    <property type="molecule type" value="Genomic_DNA"/>
</dbReference>
<protein>
    <submittedName>
        <fullName evidence="1">Uncharacterized protein</fullName>
    </submittedName>
</protein>
<comment type="caution">
    <text evidence="1">The sequence shown here is derived from an EMBL/GenBank/DDBJ whole genome shotgun (WGS) entry which is preliminary data.</text>
</comment>
<proteinExistence type="predicted"/>
<gene>
    <name evidence="1" type="ORF">JMJ55_27300</name>
</gene>
<keyword evidence="2" id="KW-1185">Reference proteome</keyword>
<dbReference type="RefSeq" id="WP_202828773.1">
    <property type="nucleotide sequence ID" value="NZ_JAEUXJ010000024.1"/>
</dbReference>
<evidence type="ECO:0000313" key="2">
    <source>
        <dbReference type="Proteomes" id="UP000606490"/>
    </source>
</evidence>
<name>A0ABS1VBJ4_9PROT</name>
<evidence type="ECO:0000313" key="1">
    <source>
        <dbReference type="EMBL" id="MBL6459040.1"/>
    </source>
</evidence>
<dbReference type="Proteomes" id="UP000606490">
    <property type="component" value="Unassembled WGS sequence"/>
</dbReference>
<sequence>MSASNIKGEARARRIVPGMLVEAAFDEVYDLAIRRLATYPPVDLPARLAGADLTLYWNDGSPDQLG</sequence>
<reference evidence="1 2" key="1">
    <citation type="submission" date="2021-01" db="EMBL/GenBank/DDBJ databases">
        <title>Belnapia mucosa sp. nov. and Belnapia arida sp. nov., isolated from the Tabernas Desert (Almeria, Spain).</title>
        <authorList>
            <person name="Molina-Menor E."/>
            <person name="Vidal-Verdu A."/>
            <person name="Calonge A."/>
            <person name="Satari L."/>
            <person name="Pereto Magraner J."/>
            <person name="Porcar Miralles M."/>
        </authorList>
    </citation>
    <scope>NUCLEOTIDE SEQUENCE [LARGE SCALE GENOMIC DNA]</scope>
    <source>
        <strain evidence="1 2">T6</strain>
    </source>
</reference>